<dbReference type="AlphaFoldDB" id="A0A1I5NLB6"/>
<organism evidence="2 3">
    <name type="scientific">Halolamina pelagica</name>
    <dbReference type="NCBI Taxonomy" id="699431"/>
    <lineage>
        <taxon>Archaea</taxon>
        <taxon>Methanobacteriati</taxon>
        <taxon>Methanobacteriota</taxon>
        <taxon>Stenosarchaea group</taxon>
        <taxon>Halobacteria</taxon>
        <taxon>Halobacteriales</taxon>
        <taxon>Haloferacaceae</taxon>
    </lineage>
</organism>
<dbReference type="Proteomes" id="UP000183769">
    <property type="component" value="Unassembled WGS sequence"/>
</dbReference>
<evidence type="ECO:0000313" key="3">
    <source>
        <dbReference type="Proteomes" id="UP000183769"/>
    </source>
</evidence>
<feature type="region of interest" description="Disordered" evidence="1">
    <location>
        <begin position="53"/>
        <end position="78"/>
    </location>
</feature>
<sequence length="78" mass="8488">MSEKRVTVTCADCNLSETFDSLGTAREFVEDHRTETGHEPTWQLPELAAGVQRAGDEAGVCGRPGCTDTDSPLYRGEE</sequence>
<keyword evidence="3" id="KW-1185">Reference proteome</keyword>
<proteinExistence type="predicted"/>
<protein>
    <submittedName>
        <fullName evidence="2">Uncharacterized protein</fullName>
    </submittedName>
</protein>
<dbReference type="InterPro" id="IPR055964">
    <property type="entry name" value="DUF7542"/>
</dbReference>
<dbReference type="EMBL" id="FOXI01000002">
    <property type="protein sequence ID" value="SFP22589.1"/>
    <property type="molecule type" value="Genomic_DNA"/>
</dbReference>
<dbReference type="Pfam" id="PF24398">
    <property type="entry name" value="DUF7542"/>
    <property type="match status" value="1"/>
</dbReference>
<evidence type="ECO:0000313" key="2">
    <source>
        <dbReference type="EMBL" id="SFP22589.1"/>
    </source>
</evidence>
<reference evidence="3" key="1">
    <citation type="submission" date="2016-10" db="EMBL/GenBank/DDBJ databases">
        <authorList>
            <person name="Varghese N."/>
            <person name="Submissions S."/>
        </authorList>
    </citation>
    <scope>NUCLEOTIDE SEQUENCE [LARGE SCALE GENOMIC DNA]</scope>
    <source>
        <strain evidence="3">CGMCC 1.10329</strain>
    </source>
</reference>
<dbReference type="OrthoDB" id="200060at2157"/>
<name>A0A1I5NLB6_9EURY</name>
<gene>
    <name evidence="2" type="ORF">SAMN05216277_10290</name>
</gene>
<evidence type="ECO:0000256" key="1">
    <source>
        <dbReference type="SAM" id="MobiDB-lite"/>
    </source>
</evidence>
<accession>A0A1I5NLB6</accession>
<dbReference type="RefSeq" id="WP_074875525.1">
    <property type="nucleotide sequence ID" value="NZ_FOXI01000002.1"/>
</dbReference>